<dbReference type="OrthoDB" id="10445963at2759"/>
<feature type="region of interest" description="Disordered" evidence="1">
    <location>
        <begin position="251"/>
        <end position="293"/>
    </location>
</feature>
<feature type="compositionally biased region" description="Basic and acidic residues" evidence="1">
    <location>
        <begin position="317"/>
        <end position="382"/>
    </location>
</feature>
<evidence type="ECO:0000313" key="3">
    <source>
        <dbReference type="Proteomes" id="UP000002630"/>
    </source>
</evidence>
<feature type="region of interest" description="Disordered" evidence="1">
    <location>
        <begin position="1"/>
        <end position="20"/>
    </location>
</feature>
<evidence type="ECO:0000256" key="1">
    <source>
        <dbReference type="SAM" id="MobiDB-lite"/>
    </source>
</evidence>
<dbReference type="Proteomes" id="UP000002630">
    <property type="component" value="Unassembled WGS sequence"/>
</dbReference>
<dbReference type="EMBL" id="FN649760">
    <property type="protein sequence ID" value="CBJ32660.1"/>
    <property type="molecule type" value="Genomic_DNA"/>
</dbReference>
<evidence type="ECO:0000313" key="2">
    <source>
        <dbReference type="EMBL" id="CBJ32660.1"/>
    </source>
</evidence>
<feature type="compositionally biased region" description="Polar residues" evidence="1">
    <location>
        <begin position="67"/>
        <end position="80"/>
    </location>
</feature>
<dbReference type="AlphaFoldDB" id="D7FZ43"/>
<keyword evidence="3" id="KW-1185">Reference proteome</keyword>
<feature type="compositionally biased region" description="Low complexity" evidence="1">
    <location>
        <begin position="276"/>
        <end position="285"/>
    </location>
</feature>
<accession>D7FZ43</accession>
<dbReference type="InParanoid" id="D7FZ43"/>
<proteinExistence type="predicted"/>
<feature type="region of interest" description="Disordered" evidence="1">
    <location>
        <begin position="36"/>
        <end position="103"/>
    </location>
</feature>
<feature type="compositionally biased region" description="Polar residues" evidence="1">
    <location>
        <begin position="251"/>
        <end position="262"/>
    </location>
</feature>
<feature type="region of interest" description="Disordered" evidence="1">
    <location>
        <begin position="312"/>
        <end position="382"/>
    </location>
</feature>
<organism evidence="2 3">
    <name type="scientific">Ectocarpus siliculosus</name>
    <name type="common">Brown alga</name>
    <name type="synonym">Conferva siliculosa</name>
    <dbReference type="NCBI Taxonomy" id="2880"/>
    <lineage>
        <taxon>Eukaryota</taxon>
        <taxon>Sar</taxon>
        <taxon>Stramenopiles</taxon>
        <taxon>Ochrophyta</taxon>
        <taxon>PX clade</taxon>
        <taxon>Phaeophyceae</taxon>
        <taxon>Ectocarpales</taxon>
        <taxon>Ectocarpaceae</taxon>
        <taxon>Ectocarpus</taxon>
    </lineage>
</organism>
<name>D7FZ43_ECTSI</name>
<gene>
    <name evidence="2" type="ORF">Esi_0354_0019</name>
</gene>
<protein>
    <submittedName>
        <fullName evidence="2">Uncharacterized protein</fullName>
    </submittedName>
</protein>
<sequence length="400" mass="42584">MGTWAINQGNARCGPGAKATSVQEAVAADNIAWGSRSGAAAGGRASGRVSPVSSIGGARPASEASAGGQNSGRSSPTMSTGGIDDDSSPAGSGSSRKVPPLGGLVTHMGSLSIPTLAQSAGVTTEEADYFLKAGFTADEVQTERTVAMMTVLLDKRPTLQRDGHSVEDYVDELGDDEDAQLPGVDGVNESVMFDLLDLYGVGKRGFRSLPDSNWFHCGRPVERVTPGKVQVTKRVARLLVLGAGVTNSGLSAAGQTSISGSTAARGARAMSGMDPSRAASRASGNRGRKTRAKTNKLAEEGLDSFMERQVAQAQKLADQKHEEDERRRAAENKRELGRRQELVDMMAHERAMREDERKHDRQEREEERAAARADQKADRDHQIKMMQLQVDLAKAKGNNN</sequence>
<reference evidence="2 3" key="1">
    <citation type="journal article" date="2010" name="Nature">
        <title>The Ectocarpus genome and the independent evolution of multicellularity in brown algae.</title>
        <authorList>
            <person name="Cock J.M."/>
            <person name="Sterck L."/>
            <person name="Rouze P."/>
            <person name="Scornet D."/>
            <person name="Allen A.E."/>
            <person name="Amoutzias G."/>
            <person name="Anthouard V."/>
            <person name="Artiguenave F."/>
            <person name="Aury J.M."/>
            <person name="Badger J.H."/>
            <person name="Beszteri B."/>
            <person name="Billiau K."/>
            <person name="Bonnet E."/>
            <person name="Bothwell J.H."/>
            <person name="Bowler C."/>
            <person name="Boyen C."/>
            <person name="Brownlee C."/>
            <person name="Carrano C.J."/>
            <person name="Charrier B."/>
            <person name="Cho G.Y."/>
            <person name="Coelho S.M."/>
            <person name="Collen J."/>
            <person name="Corre E."/>
            <person name="Da Silva C."/>
            <person name="Delage L."/>
            <person name="Delaroque N."/>
            <person name="Dittami S.M."/>
            <person name="Doulbeau S."/>
            <person name="Elias M."/>
            <person name="Farnham G."/>
            <person name="Gachon C.M."/>
            <person name="Gschloessl B."/>
            <person name="Heesch S."/>
            <person name="Jabbari K."/>
            <person name="Jubin C."/>
            <person name="Kawai H."/>
            <person name="Kimura K."/>
            <person name="Kloareg B."/>
            <person name="Kupper F.C."/>
            <person name="Lang D."/>
            <person name="Le Bail A."/>
            <person name="Leblanc C."/>
            <person name="Lerouge P."/>
            <person name="Lohr M."/>
            <person name="Lopez P.J."/>
            <person name="Martens C."/>
            <person name="Maumus F."/>
            <person name="Michel G."/>
            <person name="Miranda-Saavedra D."/>
            <person name="Morales J."/>
            <person name="Moreau H."/>
            <person name="Motomura T."/>
            <person name="Nagasato C."/>
            <person name="Napoli C.A."/>
            <person name="Nelson D.R."/>
            <person name="Nyvall-Collen P."/>
            <person name="Peters A.F."/>
            <person name="Pommier C."/>
            <person name="Potin P."/>
            <person name="Poulain J."/>
            <person name="Quesneville H."/>
            <person name="Read B."/>
            <person name="Rensing S.A."/>
            <person name="Ritter A."/>
            <person name="Rousvoal S."/>
            <person name="Samanta M."/>
            <person name="Samson G."/>
            <person name="Schroeder D.C."/>
            <person name="Segurens B."/>
            <person name="Strittmatter M."/>
            <person name="Tonon T."/>
            <person name="Tregear J.W."/>
            <person name="Valentin K."/>
            <person name="von Dassow P."/>
            <person name="Yamagishi T."/>
            <person name="Van de Peer Y."/>
            <person name="Wincker P."/>
        </authorList>
    </citation>
    <scope>NUCLEOTIDE SEQUENCE [LARGE SCALE GENOMIC DNA]</scope>
    <source>
        <strain evidence="3">Ec32 / CCAP1310/4</strain>
    </source>
</reference>
<feature type="compositionally biased region" description="Polar residues" evidence="1">
    <location>
        <begin position="1"/>
        <end position="10"/>
    </location>
</feature>